<accession>A0A3M7PHF6</accession>
<dbReference type="Proteomes" id="UP000276133">
    <property type="component" value="Unassembled WGS sequence"/>
</dbReference>
<sequence>MFDFLINNKFNMNCLKEFSAVDNTETALVPLGLICAMGHSGVHQPSIAQLLEQLTVRDAIKLSGLTAFVNHLIGFRIEIGRTTGQHAHFGNAQNRLEKFNCKLEVEQRRIGRIGGQTVGQNGVQHILQQNINLSTNSANTLSYFGNNFWLRPRMLSSSDLNFWSWDSSADKLNL</sequence>
<keyword evidence="2" id="KW-1185">Reference proteome</keyword>
<proteinExistence type="predicted"/>
<reference evidence="1 2" key="1">
    <citation type="journal article" date="2018" name="Sci. Rep.">
        <title>Genomic signatures of local adaptation to the degree of environmental predictability in rotifers.</title>
        <authorList>
            <person name="Franch-Gras L."/>
            <person name="Hahn C."/>
            <person name="Garcia-Roger E.M."/>
            <person name="Carmona M.J."/>
            <person name="Serra M."/>
            <person name="Gomez A."/>
        </authorList>
    </citation>
    <scope>NUCLEOTIDE SEQUENCE [LARGE SCALE GENOMIC DNA]</scope>
    <source>
        <strain evidence="1">HYR1</strain>
    </source>
</reference>
<dbReference type="AlphaFoldDB" id="A0A3M7PHF6"/>
<gene>
    <name evidence="1" type="ORF">BpHYR1_046238</name>
</gene>
<evidence type="ECO:0000313" key="2">
    <source>
        <dbReference type="Proteomes" id="UP000276133"/>
    </source>
</evidence>
<comment type="caution">
    <text evidence="1">The sequence shown here is derived from an EMBL/GenBank/DDBJ whole genome shotgun (WGS) entry which is preliminary data.</text>
</comment>
<evidence type="ECO:0000313" key="1">
    <source>
        <dbReference type="EMBL" id="RMZ98154.1"/>
    </source>
</evidence>
<protein>
    <submittedName>
        <fullName evidence="1">Uncharacterized protein</fullName>
    </submittedName>
</protein>
<dbReference type="EMBL" id="REGN01010944">
    <property type="protein sequence ID" value="RMZ98154.1"/>
    <property type="molecule type" value="Genomic_DNA"/>
</dbReference>
<name>A0A3M7PHF6_BRAPC</name>
<organism evidence="1 2">
    <name type="scientific">Brachionus plicatilis</name>
    <name type="common">Marine rotifer</name>
    <name type="synonym">Brachionus muelleri</name>
    <dbReference type="NCBI Taxonomy" id="10195"/>
    <lineage>
        <taxon>Eukaryota</taxon>
        <taxon>Metazoa</taxon>
        <taxon>Spiralia</taxon>
        <taxon>Gnathifera</taxon>
        <taxon>Rotifera</taxon>
        <taxon>Eurotatoria</taxon>
        <taxon>Monogononta</taxon>
        <taxon>Pseudotrocha</taxon>
        <taxon>Ploima</taxon>
        <taxon>Brachionidae</taxon>
        <taxon>Brachionus</taxon>
    </lineage>
</organism>